<feature type="compositionally biased region" description="Polar residues" evidence="13">
    <location>
        <begin position="560"/>
        <end position="578"/>
    </location>
</feature>
<dbReference type="FunFam" id="1.20.5.2440:FF:000002">
    <property type="entry name" value="rab11 family-interacting protein 2 isoform X1"/>
    <property type="match status" value="1"/>
</dbReference>
<reference evidence="16" key="1">
    <citation type="submission" date="2022-03" db="EMBL/GenBank/DDBJ databases">
        <authorList>
            <person name="Alioto T."/>
            <person name="Alioto T."/>
            <person name="Gomez Garrido J."/>
        </authorList>
    </citation>
    <scope>NUCLEOTIDE SEQUENCE</scope>
</reference>
<keyword evidence="8" id="KW-0653">Protein transport</keyword>
<evidence type="ECO:0000313" key="17">
    <source>
        <dbReference type="Proteomes" id="UP001295444"/>
    </source>
</evidence>
<evidence type="ECO:0000256" key="8">
    <source>
        <dbReference type="ARBA" id="ARBA00022927"/>
    </source>
</evidence>
<gene>
    <name evidence="16" type="ORF">PECUL_23A027023</name>
</gene>
<dbReference type="PROSITE" id="PS50004">
    <property type="entry name" value="C2"/>
    <property type="match status" value="1"/>
</dbReference>
<organism evidence="16 17">
    <name type="scientific">Pelobates cultripes</name>
    <name type="common">Western spadefoot toad</name>
    <dbReference type="NCBI Taxonomy" id="61616"/>
    <lineage>
        <taxon>Eukaryota</taxon>
        <taxon>Metazoa</taxon>
        <taxon>Chordata</taxon>
        <taxon>Craniata</taxon>
        <taxon>Vertebrata</taxon>
        <taxon>Euteleostomi</taxon>
        <taxon>Amphibia</taxon>
        <taxon>Batrachia</taxon>
        <taxon>Anura</taxon>
        <taxon>Pelobatoidea</taxon>
        <taxon>Pelobatidae</taxon>
        <taxon>Pelobates</taxon>
    </lineage>
</organism>
<keyword evidence="7" id="KW-0967">Endosome</keyword>
<keyword evidence="9" id="KW-0472">Membrane</keyword>
<dbReference type="InterPro" id="IPR035892">
    <property type="entry name" value="C2_domain_sf"/>
</dbReference>
<evidence type="ECO:0000256" key="4">
    <source>
        <dbReference type="ARBA" id="ARBA00022475"/>
    </source>
</evidence>
<feature type="compositionally biased region" description="Low complexity" evidence="13">
    <location>
        <begin position="593"/>
        <end position="606"/>
    </location>
</feature>
<sequence length="1142" mass="126180">MSLAQQSQTWFPTHVQVTVLQAKALRSKGKAGSNDAYAIIQLGKEKYSTTVAEKAVAPVWKEEATFEVPLLHNDNQERCTVRVIVMHRALVGMDKFLGQLELNLWELHQTKNRRKVQWYPLKSKPGKKEKERGQIEVEIQFKRNNMTASMFDLSMKEKSRSPFGKIKDKLKGKHRDGFPDTASAIVPSSSQYPDDSDEEMPEAEKKKFKLKTMFNKPGLKKNSISQSMSVLPTFQPSSQKTVLKPSDFSSDFNQQASGSPVSERKFPHLPVIMTHKRTASADTKQLNQITSNNKKEGLSLFSGMRSKNDPITRSNLCINGNHVYMEQNEPRSESPKDGSHSNSPQFFRKTPLYASAENLSSKPSKETVTTSNNIPENVLSSSSSSDSVKSLTLPAQQNSRAEEPRSKSPPLVADVPKEPKENKKQENKMSTLLSMMTGRKDTPKTEVENVPEMPVKNDRQKVNSNVKMEAPHDQSKKASLNPFQDDLIEEQSAQPPQPLERTSKTSAVKPRLDVSSEAETKAKLSSSSPSNPSFLEASFYGGLNAPFTASKLDKEKFSENKSTLSESPDISNSISGPSLNKGLLSPSESLAIPENESNSEGSSEPSDSYEKPSLPLFWRSGVSQNKPSEPKEVHVVAPFSEKNKVKKTYVKSLLDQIKGKSTSTSPTDAVDVDLVKGILPSLQDTPLNQDEDSFMDHKPSPVVNELVDEESDFFTVHSDGRKAELDTCDGKLLDSVSQYMKEPPKPSQRTQTLPKKEEIVEELKPIPPKPAPRSASKAKNKIPADSVSKGVQSSQLMDKSQNDEHVNTEQASRVGSSMIISTVQTAQTVANMKMAMPFNEDLSYRLDELPVIPENPEGTSDDEQLESKNVAITDNASRPKTSVLPLVEATPYITKPTNTSSSKSERKDIDVEKKDKQNEVTKVLTEKSLHDVPDGAMERSSSKDDDIDSKGNESSDSTHPSDFPHTNSLLSSSPVTSVSLPTTNSNTHQAQSPANTDGSQKEDNSGKKKLLRAWVSPSETHPIPTVQSSGAVSSRQRTNPVKPMNASQNKPSSTFSQPIKGYENALNTVKKYDPSDPASAYAQLTHDELIQLVLKQKETLTKKEAQVRELEDYIDNLLVRVMEETPNILRNGVPLNKKAGKV</sequence>
<dbReference type="CDD" id="cd08682">
    <property type="entry name" value="C2_Rab11-FIP_classI"/>
    <property type="match status" value="1"/>
</dbReference>
<dbReference type="FunFam" id="2.60.40.150:FF:000070">
    <property type="entry name" value="rab11 family-interacting protein 2 isoform X1"/>
    <property type="match status" value="1"/>
</dbReference>
<dbReference type="InterPro" id="IPR019018">
    <property type="entry name" value="Rab-bd_FIP-RBD"/>
</dbReference>
<feature type="region of interest" description="Disordered" evidence="13">
    <location>
        <begin position="357"/>
        <end position="539"/>
    </location>
</feature>
<feature type="compositionally biased region" description="Basic and acidic residues" evidence="13">
    <location>
        <begin position="754"/>
        <end position="764"/>
    </location>
</feature>
<dbReference type="SMART" id="SM00239">
    <property type="entry name" value="C2"/>
    <property type="match status" value="1"/>
</dbReference>
<evidence type="ECO:0000256" key="3">
    <source>
        <dbReference type="ARBA" id="ARBA00022448"/>
    </source>
</evidence>
<feature type="region of interest" description="Disordered" evidence="13">
    <location>
        <begin position="555"/>
        <end position="630"/>
    </location>
</feature>
<evidence type="ECO:0000313" key="16">
    <source>
        <dbReference type="EMBL" id="CAH2274620.1"/>
    </source>
</evidence>
<evidence type="ECO:0000256" key="10">
    <source>
        <dbReference type="ARBA" id="ARBA00055128"/>
    </source>
</evidence>
<feature type="compositionally biased region" description="Basic and acidic residues" evidence="13">
    <location>
        <begin position="438"/>
        <end position="447"/>
    </location>
</feature>
<dbReference type="GO" id="GO:0023052">
    <property type="term" value="P:signaling"/>
    <property type="evidence" value="ECO:0007669"/>
    <property type="project" value="UniProtKB-ARBA"/>
</dbReference>
<evidence type="ECO:0000256" key="13">
    <source>
        <dbReference type="SAM" id="MobiDB-lite"/>
    </source>
</evidence>
<dbReference type="Gene3D" id="1.20.5.2440">
    <property type="match status" value="1"/>
</dbReference>
<feature type="region of interest" description="Disordered" evidence="13">
    <location>
        <begin position="236"/>
        <end position="263"/>
    </location>
</feature>
<feature type="compositionally biased region" description="Polar residues" evidence="13">
    <location>
        <begin position="357"/>
        <end position="379"/>
    </location>
</feature>
<dbReference type="GO" id="GO:0015031">
    <property type="term" value="P:protein transport"/>
    <property type="evidence" value="ECO:0007669"/>
    <property type="project" value="UniProtKB-KW"/>
</dbReference>
<dbReference type="PANTHER" id="PTHR15746">
    <property type="entry name" value="RAB11-RELATED"/>
    <property type="match status" value="1"/>
</dbReference>
<keyword evidence="5" id="KW-0597">Phosphoprotein</keyword>
<feature type="compositionally biased region" description="Basic and acidic residues" evidence="13">
    <location>
        <begin position="903"/>
        <end position="953"/>
    </location>
</feature>
<feature type="compositionally biased region" description="Polar residues" evidence="13">
    <location>
        <begin position="1025"/>
        <end position="1057"/>
    </location>
</feature>
<feature type="compositionally biased region" description="Basic and acidic residues" evidence="13">
    <location>
        <begin position="415"/>
        <end position="427"/>
    </location>
</feature>
<feature type="compositionally biased region" description="Polar residues" evidence="13">
    <location>
        <begin position="236"/>
        <end position="260"/>
    </location>
</feature>
<dbReference type="SUPFAM" id="SSF49562">
    <property type="entry name" value="C2 domain (Calcium/lipid-binding domain, CaLB)"/>
    <property type="match status" value="1"/>
</dbReference>
<dbReference type="InterPro" id="IPR037245">
    <property type="entry name" value="FIP-RBD_C_sf"/>
</dbReference>
<evidence type="ECO:0000256" key="2">
    <source>
        <dbReference type="ARBA" id="ARBA00004654"/>
    </source>
</evidence>
<comment type="subcellular location">
    <subcellularLocation>
        <location evidence="1">Cell membrane</location>
        <topology evidence="1">Peripheral membrane protein</topology>
    </subcellularLocation>
    <subcellularLocation>
        <location evidence="2">Recycling endosome membrane</location>
        <topology evidence="2">Peripheral membrane protein</topology>
    </subcellularLocation>
</comment>
<evidence type="ECO:0000256" key="9">
    <source>
        <dbReference type="ARBA" id="ARBA00023136"/>
    </source>
</evidence>
<feature type="domain" description="FIP-RBD" evidence="15">
    <location>
        <begin position="1070"/>
        <end position="1132"/>
    </location>
</feature>
<keyword evidence="3" id="KW-0813">Transport</keyword>
<dbReference type="Proteomes" id="UP001295444">
    <property type="component" value="Chromosome 03"/>
</dbReference>
<feature type="compositionally biased region" description="Polar residues" evidence="13">
    <location>
        <begin position="789"/>
        <end position="799"/>
    </location>
</feature>
<feature type="compositionally biased region" description="Polar residues" evidence="13">
    <location>
        <begin position="870"/>
        <end position="880"/>
    </location>
</feature>
<accession>A0AAD1RMP2</accession>
<comment type="function">
    <text evidence="10">A Rab11 effector binding preferentially phosphatidylinositol 3,4,5-trisphosphate (PtdInsP3) and phosphatidic acid (PA) and acting in the regulation of the transport of vesicles from the endosomal recycling compartment (ERC) to the plasma membrane. Involved in insulin granule exocytosis. Also involved in receptor-mediated endocytosis and membrane trafficking of recycling endosomes, probably originating from clathrin-coated vesicles. Required in a complex with MYO5B and RAB11 for the transport of NPC1L1 to the plasma membrane. Also acts as a regulator of cell polarity. Plays an essential role in phagocytosis through a mechanism involving TICAM2, RAC1 and CDC42 Rho GTPases for controlling actin-dynamics.</text>
</comment>
<evidence type="ECO:0000256" key="1">
    <source>
        <dbReference type="ARBA" id="ARBA00004202"/>
    </source>
</evidence>
<feature type="region of interest" description="Disordered" evidence="13">
    <location>
        <begin position="166"/>
        <end position="204"/>
    </location>
</feature>
<feature type="compositionally biased region" description="Basic and acidic residues" evidence="13">
    <location>
        <begin position="510"/>
        <end position="522"/>
    </location>
</feature>
<dbReference type="GO" id="GO:0007154">
    <property type="term" value="P:cell communication"/>
    <property type="evidence" value="ECO:0007669"/>
    <property type="project" value="UniProtKB-ARBA"/>
</dbReference>
<evidence type="ECO:0000256" key="7">
    <source>
        <dbReference type="ARBA" id="ARBA00022753"/>
    </source>
</evidence>
<dbReference type="Pfam" id="PF00168">
    <property type="entry name" value="C2"/>
    <property type="match status" value="1"/>
</dbReference>
<protein>
    <recommendedName>
        <fullName evidence="12">Rab11 family-interacting protein 2</fullName>
    </recommendedName>
</protein>
<feature type="region of interest" description="Disordered" evidence="13">
    <location>
        <begin position="851"/>
        <end position="1058"/>
    </location>
</feature>
<comment type="subunit">
    <text evidence="11">Homooligomerizes in a Rab11-independent manner. Forms a heterooligomeric complex with RAB11FIP4. Interacts with AP2A1, MYO5B, RAB25 and REPS1. Interacts with RAB11A and RAB11B (activated GTP-bound form). Interacts with NPC1L1. Interacts (via NPF motifs) with EHD1 and EHD3. Interacts with TICAM2; this interaction directs RAB11FIP2 to the phagosome. Interacts with RAB14 and RAB25 (GTP-bound forms).</text>
</comment>
<dbReference type="InterPro" id="IPR037789">
    <property type="entry name" value="FIP_classI"/>
</dbReference>
<dbReference type="GO" id="GO:0055038">
    <property type="term" value="C:recycling endosome membrane"/>
    <property type="evidence" value="ECO:0007669"/>
    <property type="project" value="UniProtKB-SubCell"/>
</dbReference>
<evidence type="ECO:0000256" key="11">
    <source>
        <dbReference type="ARBA" id="ARBA00062390"/>
    </source>
</evidence>
<dbReference type="SUPFAM" id="SSF144270">
    <property type="entry name" value="Eferin C-derminal domain-like"/>
    <property type="match status" value="1"/>
</dbReference>
<dbReference type="PROSITE" id="PS51511">
    <property type="entry name" value="FIP_RBD"/>
    <property type="match status" value="1"/>
</dbReference>
<keyword evidence="4" id="KW-1003">Cell membrane</keyword>
<proteinExistence type="predicted"/>
<dbReference type="Pfam" id="PF09457">
    <property type="entry name" value="RBD-FIP"/>
    <property type="match status" value="1"/>
</dbReference>
<dbReference type="Gene3D" id="2.60.40.150">
    <property type="entry name" value="C2 domain"/>
    <property type="match status" value="1"/>
</dbReference>
<feature type="compositionally biased region" description="Low complexity" evidence="13">
    <location>
        <begin position="380"/>
        <end position="390"/>
    </location>
</feature>
<feature type="compositionally biased region" description="Low complexity" evidence="13">
    <location>
        <begin position="966"/>
        <end position="987"/>
    </location>
</feature>
<evidence type="ECO:0000259" key="14">
    <source>
        <dbReference type="PROSITE" id="PS50004"/>
    </source>
</evidence>
<dbReference type="GO" id="GO:0005886">
    <property type="term" value="C:plasma membrane"/>
    <property type="evidence" value="ECO:0007669"/>
    <property type="project" value="UniProtKB-SubCell"/>
</dbReference>
<feature type="domain" description="C2" evidence="14">
    <location>
        <begin position="1"/>
        <end position="119"/>
    </location>
</feature>
<dbReference type="EMBL" id="OW240914">
    <property type="protein sequence ID" value="CAH2274620.1"/>
    <property type="molecule type" value="Genomic_DNA"/>
</dbReference>
<keyword evidence="6" id="KW-0677">Repeat</keyword>
<feature type="compositionally biased region" description="Polar residues" evidence="13">
    <location>
        <begin position="988"/>
        <end position="998"/>
    </location>
</feature>
<evidence type="ECO:0000256" key="6">
    <source>
        <dbReference type="ARBA" id="ARBA00022737"/>
    </source>
</evidence>
<evidence type="ECO:0000256" key="5">
    <source>
        <dbReference type="ARBA" id="ARBA00022553"/>
    </source>
</evidence>
<dbReference type="AlphaFoldDB" id="A0AAD1RMP2"/>
<dbReference type="GO" id="GO:0031267">
    <property type="term" value="F:small GTPase binding"/>
    <property type="evidence" value="ECO:0007669"/>
    <property type="project" value="InterPro"/>
</dbReference>
<feature type="region of interest" description="Disordered" evidence="13">
    <location>
        <begin position="739"/>
        <end position="813"/>
    </location>
</feature>
<dbReference type="PANTHER" id="PTHR15746:SF22">
    <property type="entry name" value="RAB11 FAMILY-INTERACTING PROTEIN 1"/>
    <property type="match status" value="1"/>
</dbReference>
<evidence type="ECO:0000256" key="12">
    <source>
        <dbReference type="ARBA" id="ARBA00071491"/>
    </source>
</evidence>
<dbReference type="GO" id="GO:0045055">
    <property type="term" value="P:regulated exocytosis"/>
    <property type="evidence" value="ECO:0007669"/>
    <property type="project" value="TreeGrafter"/>
</dbReference>
<name>A0AAD1RMP2_PELCU</name>
<dbReference type="InterPro" id="IPR000008">
    <property type="entry name" value="C2_dom"/>
</dbReference>
<keyword evidence="17" id="KW-1185">Reference proteome</keyword>
<evidence type="ECO:0000259" key="15">
    <source>
        <dbReference type="PROSITE" id="PS51511"/>
    </source>
</evidence>